<dbReference type="PROSITE" id="PS00759">
    <property type="entry name" value="ARGE_DAPE_CPG2_2"/>
    <property type="match status" value="1"/>
</dbReference>
<reference evidence="7 8" key="1">
    <citation type="submission" date="2021-01" db="EMBL/GenBank/DDBJ databases">
        <title>Whole genome shotgun sequence of Actinoplanes humidus NBRC 14915.</title>
        <authorList>
            <person name="Komaki H."/>
            <person name="Tamura T."/>
        </authorList>
    </citation>
    <scope>NUCLEOTIDE SEQUENCE [LARGE SCALE GENOMIC DNA]</scope>
    <source>
        <strain evidence="7 8">NBRC 14915</strain>
    </source>
</reference>
<dbReference type="Pfam" id="PF01546">
    <property type="entry name" value="Peptidase_M20"/>
    <property type="match status" value="1"/>
</dbReference>
<dbReference type="InterPro" id="IPR001261">
    <property type="entry name" value="ArgE/DapE_CS"/>
</dbReference>
<comment type="similarity">
    <text evidence="2">Belongs to the peptidase M20A family.</text>
</comment>
<dbReference type="EMBL" id="BOMN01000115">
    <property type="protein sequence ID" value="GIE25013.1"/>
    <property type="molecule type" value="Genomic_DNA"/>
</dbReference>
<evidence type="ECO:0000313" key="8">
    <source>
        <dbReference type="Proteomes" id="UP000603200"/>
    </source>
</evidence>
<dbReference type="Gene3D" id="3.40.630.10">
    <property type="entry name" value="Zn peptidases"/>
    <property type="match status" value="1"/>
</dbReference>
<evidence type="ECO:0000256" key="2">
    <source>
        <dbReference type="ARBA" id="ARBA00006247"/>
    </source>
</evidence>
<keyword evidence="4" id="KW-0378">Hydrolase</keyword>
<sequence>MDPVALAQDLIRFDTTNPPGNEKACVEYVRDLLAAAGVESQLLGSDPNRPNLVARFPGRGEAPPLLLHAHSDVVPVTGQRWTHPPFEGRIVDGHLWGRGAIDMKGGLAMMLAALLGLHAAGECPAGDVILAVVADEEDGSKAGAGYLVREHPELFEGVRYAIGEEGGAGMELGGIRMHPIVVGEKRAGWLRVTLRGPGGHGSRLSPPGTPIAQLARLLTALTEVRLPRHLTPAVDRMLTALAAALPEPLAQDLARMRVGRSYDVIPTALPLEEGLYLDSLLRHTVNPTIVRTTEKINVIPAEVTVDLDGRILPGGFTVDDFVAEIRELIGPEPVIELLLEGAGVDPATIAEPEFGAFYDTMAAILLKADPDAVPVPMVSPASTDARLFAQLGIRCYGWLPMKVPAGSGYRRLLHCADERIPVESLHFGTECLAELLRTFPAGTGPRVAKAPNTGFTGC</sequence>
<dbReference type="Pfam" id="PF07687">
    <property type="entry name" value="M20_dimer"/>
    <property type="match status" value="1"/>
</dbReference>
<dbReference type="RefSeq" id="WP_203841990.1">
    <property type="nucleotide sequence ID" value="NZ_BAAATV010000015.1"/>
</dbReference>
<evidence type="ECO:0000256" key="3">
    <source>
        <dbReference type="ARBA" id="ARBA00022723"/>
    </source>
</evidence>
<evidence type="ECO:0000256" key="1">
    <source>
        <dbReference type="ARBA" id="ARBA00001947"/>
    </source>
</evidence>
<dbReference type="InterPro" id="IPR002933">
    <property type="entry name" value="Peptidase_M20"/>
</dbReference>
<gene>
    <name evidence="7" type="ORF">Ahu01nite_081150</name>
</gene>
<keyword evidence="5" id="KW-0862">Zinc</keyword>
<accession>A0ABQ4A317</accession>
<dbReference type="PANTHER" id="PTHR43808">
    <property type="entry name" value="ACETYLORNITHINE DEACETYLASE"/>
    <property type="match status" value="1"/>
</dbReference>
<dbReference type="PANTHER" id="PTHR43808:SF8">
    <property type="entry name" value="PEPTIDASE M20 DIMERISATION DOMAIN-CONTAINING PROTEIN"/>
    <property type="match status" value="1"/>
</dbReference>
<organism evidence="7 8">
    <name type="scientific">Winogradskya humida</name>
    <dbReference type="NCBI Taxonomy" id="113566"/>
    <lineage>
        <taxon>Bacteria</taxon>
        <taxon>Bacillati</taxon>
        <taxon>Actinomycetota</taxon>
        <taxon>Actinomycetes</taxon>
        <taxon>Micromonosporales</taxon>
        <taxon>Micromonosporaceae</taxon>
        <taxon>Winogradskya</taxon>
    </lineage>
</organism>
<dbReference type="PROSITE" id="PS00758">
    <property type="entry name" value="ARGE_DAPE_CPG2_1"/>
    <property type="match status" value="1"/>
</dbReference>
<evidence type="ECO:0000259" key="6">
    <source>
        <dbReference type="Pfam" id="PF07687"/>
    </source>
</evidence>
<proteinExistence type="inferred from homology"/>
<name>A0ABQ4A317_9ACTN</name>
<keyword evidence="8" id="KW-1185">Reference proteome</keyword>
<dbReference type="Gene3D" id="3.30.70.360">
    <property type="match status" value="1"/>
</dbReference>
<comment type="cofactor">
    <cofactor evidence="1">
        <name>Zn(2+)</name>
        <dbReference type="ChEBI" id="CHEBI:29105"/>
    </cofactor>
</comment>
<dbReference type="InterPro" id="IPR050072">
    <property type="entry name" value="Peptidase_M20A"/>
</dbReference>
<protein>
    <recommendedName>
        <fullName evidence="6">Peptidase M20 dimerisation domain-containing protein</fullName>
    </recommendedName>
</protein>
<evidence type="ECO:0000256" key="4">
    <source>
        <dbReference type="ARBA" id="ARBA00022801"/>
    </source>
</evidence>
<dbReference type="SUPFAM" id="SSF53187">
    <property type="entry name" value="Zn-dependent exopeptidases"/>
    <property type="match status" value="1"/>
</dbReference>
<feature type="domain" description="Peptidase M20 dimerisation" evidence="6">
    <location>
        <begin position="182"/>
        <end position="331"/>
    </location>
</feature>
<dbReference type="Gene3D" id="1.10.150.900">
    <property type="match status" value="1"/>
</dbReference>
<evidence type="ECO:0000313" key="7">
    <source>
        <dbReference type="EMBL" id="GIE25013.1"/>
    </source>
</evidence>
<dbReference type="InterPro" id="IPR036264">
    <property type="entry name" value="Bact_exopeptidase_dim_dom"/>
</dbReference>
<keyword evidence="3" id="KW-0479">Metal-binding</keyword>
<dbReference type="SUPFAM" id="SSF55031">
    <property type="entry name" value="Bacterial exopeptidase dimerisation domain"/>
    <property type="match status" value="1"/>
</dbReference>
<dbReference type="Proteomes" id="UP000603200">
    <property type="component" value="Unassembled WGS sequence"/>
</dbReference>
<evidence type="ECO:0000256" key="5">
    <source>
        <dbReference type="ARBA" id="ARBA00022833"/>
    </source>
</evidence>
<comment type="caution">
    <text evidence="7">The sequence shown here is derived from an EMBL/GenBank/DDBJ whole genome shotgun (WGS) entry which is preliminary data.</text>
</comment>
<dbReference type="InterPro" id="IPR011650">
    <property type="entry name" value="Peptidase_M20_dimer"/>
</dbReference>